<dbReference type="Proteomes" id="UP000593571">
    <property type="component" value="Unassembled WGS sequence"/>
</dbReference>
<name>A0A7J8JGW0_ROUAE</name>
<accession>A0A7J8JGW0</accession>
<evidence type="ECO:0000313" key="3">
    <source>
        <dbReference type="Proteomes" id="UP000593571"/>
    </source>
</evidence>
<keyword evidence="1" id="KW-0732">Signal</keyword>
<feature type="signal peptide" evidence="1">
    <location>
        <begin position="1"/>
        <end position="21"/>
    </location>
</feature>
<sequence>MFFLSFLFFSFLFFFCADCHCSCCCPAASSADTMGFGNLKSPAGLQALSGYLADKSCIKGYMLSQADVVVFETVSNPPPADLYHVLRWYNHIKSYGKEKTSLPRVKKLWASTALLMWKIPQEVKLLIVKAMMALISLDLRRRRRKVKKQRG</sequence>
<evidence type="ECO:0000256" key="1">
    <source>
        <dbReference type="SAM" id="SignalP"/>
    </source>
</evidence>
<evidence type="ECO:0000313" key="2">
    <source>
        <dbReference type="EMBL" id="KAF6495938.1"/>
    </source>
</evidence>
<dbReference type="EMBL" id="JACASE010000002">
    <property type="protein sequence ID" value="KAF6495938.1"/>
    <property type="molecule type" value="Genomic_DNA"/>
</dbReference>
<dbReference type="Gene3D" id="1.20.1050.130">
    <property type="match status" value="1"/>
</dbReference>
<dbReference type="FunFam" id="1.20.1050.130:FF:000001">
    <property type="entry name" value="Putative Elongation factor 1-beta"/>
    <property type="match status" value="1"/>
</dbReference>
<keyword evidence="3" id="KW-1185">Reference proteome</keyword>
<comment type="caution">
    <text evidence="2">The sequence shown here is derived from an EMBL/GenBank/DDBJ whole genome shotgun (WGS) entry which is preliminary data.</text>
</comment>
<dbReference type="SUPFAM" id="SSF47616">
    <property type="entry name" value="GST C-terminal domain-like"/>
    <property type="match status" value="1"/>
</dbReference>
<dbReference type="AlphaFoldDB" id="A0A7J8JGW0"/>
<proteinExistence type="predicted"/>
<protein>
    <recommendedName>
        <fullName evidence="4">Eukaryotic translation elongation factor 1 beta 2</fullName>
    </recommendedName>
</protein>
<dbReference type="InterPro" id="IPR036282">
    <property type="entry name" value="Glutathione-S-Trfase_C_sf"/>
</dbReference>
<gene>
    <name evidence="2" type="ORF">HJG63_010238</name>
</gene>
<organism evidence="2 3">
    <name type="scientific">Rousettus aegyptiacus</name>
    <name type="common">Egyptian fruit bat</name>
    <name type="synonym">Pteropus aegyptiacus</name>
    <dbReference type="NCBI Taxonomy" id="9407"/>
    <lineage>
        <taxon>Eukaryota</taxon>
        <taxon>Metazoa</taxon>
        <taxon>Chordata</taxon>
        <taxon>Craniata</taxon>
        <taxon>Vertebrata</taxon>
        <taxon>Euteleostomi</taxon>
        <taxon>Mammalia</taxon>
        <taxon>Eutheria</taxon>
        <taxon>Laurasiatheria</taxon>
        <taxon>Chiroptera</taxon>
        <taxon>Yinpterochiroptera</taxon>
        <taxon>Pteropodoidea</taxon>
        <taxon>Pteropodidae</taxon>
        <taxon>Rousettinae</taxon>
        <taxon>Rousettus</taxon>
    </lineage>
</organism>
<evidence type="ECO:0008006" key="4">
    <source>
        <dbReference type="Google" id="ProtNLM"/>
    </source>
</evidence>
<feature type="chain" id="PRO_5029911724" description="Eukaryotic translation elongation factor 1 beta 2" evidence="1">
    <location>
        <begin position="22"/>
        <end position="151"/>
    </location>
</feature>
<reference evidence="2 3" key="1">
    <citation type="journal article" date="2020" name="Nature">
        <title>Six reference-quality genomes reveal evolution of bat adaptations.</title>
        <authorList>
            <person name="Jebb D."/>
            <person name="Huang Z."/>
            <person name="Pippel M."/>
            <person name="Hughes G.M."/>
            <person name="Lavrichenko K."/>
            <person name="Devanna P."/>
            <person name="Winkler S."/>
            <person name="Jermiin L.S."/>
            <person name="Skirmuntt E.C."/>
            <person name="Katzourakis A."/>
            <person name="Burkitt-Gray L."/>
            <person name="Ray D.A."/>
            <person name="Sullivan K.A.M."/>
            <person name="Roscito J.G."/>
            <person name="Kirilenko B.M."/>
            <person name="Davalos L.M."/>
            <person name="Corthals A.P."/>
            <person name="Power M.L."/>
            <person name="Jones G."/>
            <person name="Ransome R.D."/>
            <person name="Dechmann D.K.N."/>
            <person name="Locatelli A.G."/>
            <person name="Puechmaille S.J."/>
            <person name="Fedrigo O."/>
            <person name="Jarvis E.D."/>
            <person name="Hiller M."/>
            <person name="Vernes S.C."/>
            <person name="Myers E.W."/>
            <person name="Teeling E.C."/>
        </authorList>
    </citation>
    <scope>NUCLEOTIDE SEQUENCE [LARGE SCALE GENOMIC DNA]</scope>
    <source>
        <strain evidence="2">MRouAeg1</strain>
        <tissue evidence="2">Muscle</tissue>
    </source>
</reference>